<dbReference type="InterPro" id="IPR001452">
    <property type="entry name" value="SH3_domain"/>
</dbReference>
<dbReference type="AlphaFoldDB" id="H2Y9T4"/>
<organism evidence="4 5">
    <name type="scientific">Ciona savignyi</name>
    <name type="common">Pacific transparent sea squirt</name>
    <dbReference type="NCBI Taxonomy" id="51511"/>
    <lineage>
        <taxon>Eukaryota</taxon>
        <taxon>Metazoa</taxon>
        <taxon>Chordata</taxon>
        <taxon>Tunicata</taxon>
        <taxon>Ascidiacea</taxon>
        <taxon>Phlebobranchia</taxon>
        <taxon>Cionidae</taxon>
        <taxon>Ciona</taxon>
    </lineage>
</organism>
<dbReference type="InParanoid" id="H2Y9T4"/>
<dbReference type="InterPro" id="IPR036028">
    <property type="entry name" value="SH3-like_dom_sf"/>
</dbReference>
<keyword evidence="5" id="KW-1185">Reference proteome</keyword>
<protein>
    <recommendedName>
        <fullName evidence="3">SH3 domain-containing protein</fullName>
    </recommendedName>
</protein>
<reference evidence="4" key="2">
    <citation type="submission" date="2025-08" db="UniProtKB">
        <authorList>
            <consortium name="Ensembl"/>
        </authorList>
    </citation>
    <scope>IDENTIFICATION</scope>
</reference>
<sequence>MSDQAPIYPHQYASIPGIEYRVIDEFEPQDKKRCISCQTNDIVVVKLPFNFHFKGTEQQPEGWLYCTNLRTEETGYIYAEYVEYVQTNMPRPAVRTILPPVPEDDGDGTVPPVI</sequence>
<proteinExistence type="predicted"/>
<evidence type="ECO:0000256" key="2">
    <source>
        <dbReference type="PROSITE-ProRule" id="PRU00192"/>
    </source>
</evidence>
<dbReference type="Gene3D" id="2.30.30.40">
    <property type="entry name" value="SH3 Domains"/>
    <property type="match status" value="1"/>
</dbReference>
<dbReference type="PROSITE" id="PS50002">
    <property type="entry name" value="SH3"/>
    <property type="match status" value="1"/>
</dbReference>
<dbReference type="Proteomes" id="UP000007875">
    <property type="component" value="Unassembled WGS sequence"/>
</dbReference>
<reference evidence="5" key="1">
    <citation type="submission" date="2003-08" db="EMBL/GenBank/DDBJ databases">
        <authorList>
            <person name="Birren B."/>
            <person name="Nusbaum C."/>
            <person name="Abebe A."/>
            <person name="Abouelleil A."/>
            <person name="Adekoya E."/>
            <person name="Ait-zahra M."/>
            <person name="Allen N."/>
            <person name="Allen T."/>
            <person name="An P."/>
            <person name="Anderson M."/>
            <person name="Anderson S."/>
            <person name="Arachchi H."/>
            <person name="Armbruster J."/>
            <person name="Bachantsang P."/>
            <person name="Baldwin J."/>
            <person name="Barry A."/>
            <person name="Bayul T."/>
            <person name="Blitshsteyn B."/>
            <person name="Bloom T."/>
            <person name="Blye J."/>
            <person name="Boguslavskiy L."/>
            <person name="Borowsky M."/>
            <person name="Boukhgalter B."/>
            <person name="Brunache A."/>
            <person name="Butler J."/>
            <person name="Calixte N."/>
            <person name="Calvo S."/>
            <person name="Camarata J."/>
            <person name="Campo K."/>
            <person name="Chang J."/>
            <person name="Cheshatsang Y."/>
            <person name="Citroen M."/>
            <person name="Collymore A."/>
            <person name="Considine T."/>
            <person name="Cook A."/>
            <person name="Cooke P."/>
            <person name="Corum B."/>
            <person name="Cuomo C."/>
            <person name="David R."/>
            <person name="Dawoe T."/>
            <person name="Degray S."/>
            <person name="Dodge S."/>
            <person name="Dooley K."/>
            <person name="Dorje P."/>
            <person name="Dorjee K."/>
            <person name="Dorris L."/>
            <person name="Duffey N."/>
            <person name="Dupes A."/>
            <person name="Elkins T."/>
            <person name="Engels R."/>
            <person name="Erickson J."/>
            <person name="Farina A."/>
            <person name="Faro S."/>
            <person name="Ferreira P."/>
            <person name="Fischer H."/>
            <person name="Fitzgerald M."/>
            <person name="Foley K."/>
            <person name="Gage D."/>
            <person name="Galagan J."/>
            <person name="Gearin G."/>
            <person name="Gnerre S."/>
            <person name="Gnirke A."/>
            <person name="Goyette A."/>
            <person name="Graham J."/>
            <person name="Grandbois E."/>
            <person name="Gyaltsen K."/>
            <person name="Hafez N."/>
            <person name="Hagopian D."/>
            <person name="Hagos B."/>
            <person name="Hall J."/>
            <person name="Hatcher B."/>
            <person name="Heller A."/>
            <person name="Higgins H."/>
            <person name="Honan T."/>
            <person name="Horn A."/>
            <person name="Houde N."/>
            <person name="Hughes L."/>
            <person name="Hulme W."/>
            <person name="Husby E."/>
            <person name="Iliev I."/>
            <person name="Jaffe D."/>
            <person name="Jones C."/>
            <person name="Kamal M."/>
            <person name="Kamat A."/>
            <person name="Kamvysselis M."/>
            <person name="Karlsson E."/>
            <person name="Kells C."/>
            <person name="Kieu A."/>
            <person name="Kisner P."/>
            <person name="Kodira C."/>
            <person name="Kulbokas E."/>
            <person name="Labutti K."/>
            <person name="Lama D."/>
            <person name="Landers T."/>
            <person name="Leger J."/>
            <person name="Levine S."/>
            <person name="Lewis D."/>
            <person name="Lewis T."/>
            <person name="Lindblad-toh K."/>
            <person name="Liu X."/>
            <person name="Lokyitsang T."/>
            <person name="Lokyitsang Y."/>
            <person name="Lucien O."/>
            <person name="Lui A."/>
            <person name="Ma L.J."/>
            <person name="Mabbitt R."/>
            <person name="Macdonald J."/>
            <person name="Maclean C."/>
            <person name="Major J."/>
            <person name="Manning J."/>
            <person name="Marabella R."/>
            <person name="Maru K."/>
            <person name="Matthews C."/>
            <person name="Mauceli E."/>
            <person name="Mccarthy M."/>
            <person name="Mcdonough S."/>
            <person name="Mcghee T."/>
            <person name="Meldrim J."/>
            <person name="Meneus L."/>
            <person name="Mesirov J."/>
            <person name="Mihalev A."/>
            <person name="Mihova T."/>
            <person name="Mikkelsen T."/>
            <person name="Mlenga V."/>
            <person name="Moru K."/>
            <person name="Mozes J."/>
            <person name="Mulrain L."/>
            <person name="Munson G."/>
            <person name="Naylor J."/>
            <person name="Newes C."/>
            <person name="Nguyen C."/>
            <person name="Nguyen N."/>
            <person name="Nguyen T."/>
            <person name="Nicol R."/>
            <person name="Nielsen C."/>
            <person name="Nizzari M."/>
            <person name="Norbu C."/>
            <person name="Norbu N."/>
            <person name="O'donnell P."/>
            <person name="Okoawo O."/>
            <person name="O'leary S."/>
            <person name="Omotosho B."/>
            <person name="O'neill K."/>
            <person name="Osman S."/>
            <person name="Parker S."/>
            <person name="Perrin D."/>
            <person name="Phunkhang P."/>
            <person name="Piqani B."/>
            <person name="Purcell S."/>
            <person name="Rachupka T."/>
            <person name="Ramasamy U."/>
            <person name="Rameau R."/>
            <person name="Ray V."/>
            <person name="Raymond C."/>
            <person name="Retta R."/>
            <person name="Richardson S."/>
            <person name="Rise C."/>
            <person name="Rodriguez J."/>
            <person name="Rogers J."/>
            <person name="Rogov P."/>
            <person name="Rutman M."/>
            <person name="Schupbach R."/>
            <person name="Seaman C."/>
            <person name="Settipalli S."/>
            <person name="Sharpe T."/>
            <person name="Sheridan J."/>
            <person name="Sherpa N."/>
            <person name="Shi J."/>
            <person name="Smirnov S."/>
            <person name="Smith C."/>
            <person name="Sougnez C."/>
            <person name="Spencer B."/>
            <person name="Stalker J."/>
            <person name="Stange-thomann N."/>
            <person name="Stavropoulos S."/>
            <person name="Stetson K."/>
            <person name="Stone C."/>
            <person name="Stone S."/>
            <person name="Stubbs M."/>
            <person name="Talamas J."/>
            <person name="Tchuinga P."/>
            <person name="Tenzing P."/>
            <person name="Tesfaye S."/>
            <person name="Theodore J."/>
            <person name="Thoulutsang Y."/>
            <person name="Topham K."/>
            <person name="Towey S."/>
            <person name="Tsamla T."/>
            <person name="Tsomo N."/>
            <person name="Vallee D."/>
            <person name="Vassiliev H."/>
            <person name="Venkataraman V."/>
            <person name="Vinson J."/>
            <person name="Vo A."/>
            <person name="Wade C."/>
            <person name="Wang S."/>
            <person name="Wangchuk T."/>
            <person name="Wangdi T."/>
            <person name="Whittaker C."/>
            <person name="Wilkinson J."/>
            <person name="Wu Y."/>
            <person name="Wyman D."/>
            <person name="Yadav S."/>
            <person name="Yang S."/>
            <person name="Yang X."/>
            <person name="Yeager S."/>
            <person name="Yee E."/>
            <person name="Young G."/>
            <person name="Zainoun J."/>
            <person name="Zembeck L."/>
            <person name="Zimmer A."/>
            <person name="Zody M."/>
            <person name="Lander E."/>
        </authorList>
    </citation>
    <scope>NUCLEOTIDE SEQUENCE [LARGE SCALE GENOMIC DNA]</scope>
</reference>
<dbReference type="SUPFAM" id="SSF50044">
    <property type="entry name" value="SH3-domain"/>
    <property type="match status" value="1"/>
</dbReference>
<evidence type="ECO:0000313" key="5">
    <source>
        <dbReference type="Proteomes" id="UP000007875"/>
    </source>
</evidence>
<feature type="domain" description="SH3" evidence="3">
    <location>
        <begin position="15"/>
        <end position="87"/>
    </location>
</feature>
<keyword evidence="1 2" id="KW-0728">SH3 domain</keyword>
<dbReference type="Pfam" id="PF07653">
    <property type="entry name" value="SH3_2"/>
    <property type="match status" value="1"/>
</dbReference>
<dbReference type="HOGENOM" id="CLU_2126576_0_0_1"/>
<evidence type="ECO:0000259" key="3">
    <source>
        <dbReference type="PROSITE" id="PS50002"/>
    </source>
</evidence>
<dbReference type="Ensembl" id="ENSCSAVT00000002119.1">
    <property type="protein sequence ID" value="ENSCSAVP00000002082.1"/>
    <property type="gene ID" value="ENSCSAVG00000001222.1"/>
</dbReference>
<accession>H2Y9T4</accession>
<evidence type="ECO:0000313" key="4">
    <source>
        <dbReference type="Ensembl" id="ENSCSAVP00000002082.1"/>
    </source>
</evidence>
<reference evidence="4" key="3">
    <citation type="submission" date="2025-09" db="UniProtKB">
        <authorList>
            <consortium name="Ensembl"/>
        </authorList>
    </citation>
    <scope>IDENTIFICATION</scope>
</reference>
<evidence type="ECO:0000256" key="1">
    <source>
        <dbReference type="ARBA" id="ARBA00022443"/>
    </source>
</evidence>
<name>H2Y9T4_CIOSA</name>